<feature type="region of interest" description="Disordered" evidence="1">
    <location>
        <begin position="146"/>
        <end position="165"/>
    </location>
</feature>
<evidence type="ECO:0000256" key="1">
    <source>
        <dbReference type="SAM" id="MobiDB-lite"/>
    </source>
</evidence>
<feature type="compositionally biased region" description="Polar residues" evidence="1">
    <location>
        <begin position="146"/>
        <end position="159"/>
    </location>
</feature>
<keyword evidence="5" id="KW-1185">Reference proteome</keyword>
<evidence type="ECO:0000313" key="4">
    <source>
        <dbReference type="EnsemblMetazoa" id="LLOJ001536-PA"/>
    </source>
</evidence>
<dbReference type="PANTHER" id="PTHR22437:SF0">
    <property type="entry name" value="FI21431P1"/>
    <property type="match status" value="1"/>
</dbReference>
<evidence type="ECO:0000256" key="2">
    <source>
        <dbReference type="SAM" id="Phobius"/>
    </source>
</evidence>
<reference evidence="5" key="1">
    <citation type="submission" date="2012-05" db="EMBL/GenBank/DDBJ databases">
        <title>Whole Genome Assembly of Lutzomyia longipalpis.</title>
        <authorList>
            <person name="Richards S."/>
            <person name="Qu C."/>
            <person name="Dillon R."/>
            <person name="Worley K."/>
            <person name="Scherer S."/>
            <person name="Batterton M."/>
            <person name="Taylor A."/>
            <person name="Hawes A."/>
            <person name="Hernandez B."/>
            <person name="Kovar C."/>
            <person name="Mandapat C."/>
            <person name="Pham C."/>
            <person name="Qu C."/>
            <person name="Jing C."/>
            <person name="Bess C."/>
            <person name="Bandaranaike D."/>
            <person name="Ngo D."/>
            <person name="Ongeri F."/>
            <person name="Arias F."/>
            <person name="Lara F."/>
            <person name="Weissenberger G."/>
            <person name="Kamau G."/>
            <person name="Han H."/>
            <person name="Shen H."/>
            <person name="Dinh H."/>
            <person name="Khalil I."/>
            <person name="Jones J."/>
            <person name="Shafer J."/>
            <person name="Jayaseelan J."/>
            <person name="Quiroz J."/>
            <person name="Blankenburg K."/>
            <person name="Nguyen L."/>
            <person name="Jackson L."/>
            <person name="Francisco L."/>
            <person name="Tang L.-Y."/>
            <person name="Pu L.-L."/>
            <person name="Perales L."/>
            <person name="Lorensuhewa L."/>
            <person name="Munidasa M."/>
            <person name="Coyle M."/>
            <person name="Taylor M."/>
            <person name="Puazo M."/>
            <person name="Firestine M."/>
            <person name="Scheel M."/>
            <person name="Javaid M."/>
            <person name="Wang M."/>
            <person name="Li M."/>
            <person name="Tabassum N."/>
            <person name="Saada N."/>
            <person name="Osuji N."/>
            <person name="Aqrawi P."/>
            <person name="Fu Q."/>
            <person name="Thornton R."/>
            <person name="Raj R."/>
            <person name="Goodspeed R."/>
            <person name="Mata R."/>
            <person name="Najjar R."/>
            <person name="Gubbala S."/>
            <person name="Lee S."/>
            <person name="Denson S."/>
            <person name="Patil S."/>
            <person name="Macmil S."/>
            <person name="Qi S."/>
            <person name="Matskevitch T."/>
            <person name="Palculict T."/>
            <person name="Mathew T."/>
            <person name="Vee V."/>
            <person name="Velamala V."/>
            <person name="Korchina V."/>
            <person name="Cai W."/>
            <person name="Liu W."/>
            <person name="Dai W."/>
            <person name="Zou X."/>
            <person name="Zhu Y."/>
            <person name="Zhang Y."/>
            <person name="Wu Y.-Q."/>
            <person name="Xin Y."/>
            <person name="Nazarath L."/>
            <person name="Kovar C."/>
            <person name="Han Y."/>
            <person name="Muzny D."/>
            <person name="Gibbs R."/>
        </authorList>
    </citation>
    <scope>NUCLEOTIDE SEQUENCE [LARGE SCALE GENOMIC DNA]</scope>
    <source>
        <strain evidence="5">Jacobina</strain>
    </source>
</reference>
<dbReference type="EMBL" id="AJWK01005327">
    <property type="status" value="NOT_ANNOTATED_CDS"/>
    <property type="molecule type" value="Genomic_DNA"/>
</dbReference>
<evidence type="ECO:0000313" key="3">
    <source>
        <dbReference type="EMBL" id="MBC1174534.1"/>
    </source>
</evidence>
<reference evidence="3" key="2">
    <citation type="journal article" date="2020" name="BMC">
        <title>Leishmania infection induces a limited differential gene expression in the sand fly midgut.</title>
        <authorList>
            <person name="Coutinho-Abreu I.V."/>
            <person name="Serafim T.D."/>
            <person name="Meneses C."/>
            <person name="Kamhawi S."/>
            <person name="Oliveira F."/>
            <person name="Valenzuela J.G."/>
        </authorList>
    </citation>
    <scope>NUCLEOTIDE SEQUENCE</scope>
    <source>
        <strain evidence="3">Jacobina</strain>
        <tissue evidence="3">Midgut</tissue>
    </source>
</reference>
<dbReference type="EMBL" id="GITU01005831">
    <property type="protein sequence ID" value="MBC1174534.1"/>
    <property type="molecule type" value="Transcribed_RNA"/>
</dbReference>
<organism evidence="4 5">
    <name type="scientific">Lutzomyia longipalpis</name>
    <name type="common">Sand fly</name>
    <dbReference type="NCBI Taxonomy" id="7200"/>
    <lineage>
        <taxon>Eukaryota</taxon>
        <taxon>Metazoa</taxon>
        <taxon>Ecdysozoa</taxon>
        <taxon>Arthropoda</taxon>
        <taxon>Hexapoda</taxon>
        <taxon>Insecta</taxon>
        <taxon>Pterygota</taxon>
        <taxon>Neoptera</taxon>
        <taxon>Endopterygota</taxon>
        <taxon>Diptera</taxon>
        <taxon>Nematocera</taxon>
        <taxon>Psychodoidea</taxon>
        <taxon>Psychodidae</taxon>
        <taxon>Lutzomyia</taxon>
        <taxon>Lutzomyia</taxon>
    </lineage>
</organism>
<feature type="compositionally biased region" description="Polar residues" evidence="1">
    <location>
        <begin position="246"/>
        <end position="289"/>
    </location>
</feature>
<dbReference type="Proteomes" id="UP000092461">
    <property type="component" value="Unassembled WGS sequence"/>
</dbReference>
<dbReference type="AlphaFoldDB" id="A0A1B0GHL6"/>
<evidence type="ECO:0000313" key="5">
    <source>
        <dbReference type="Proteomes" id="UP000092461"/>
    </source>
</evidence>
<feature type="compositionally biased region" description="Basic and acidic residues" evidence="1">
    <location>
        <begin position="219"/>
        <end position="238"/>
    </location>
</feature>
<dbReference type="GO" id="GO:0005737">
    <property type="term" value="C:cytoplasm"/>
    <property type="evidence" value="ECO:0007669"/>
    <property type="project" value="TreeGrafter"/>
</dbReference>
<keyword evidence="2" id="KW-1133">Transmembrane helix</keyword>
<sequence>MFGRKEAREEDEKKRRAQTEIKISRLIKRERVFHILVSSSFSFLHFFCFSFGGHILRSLTKTYASTADSSSSENQSTDSSSPKKGSLLSRLFRRSGRSKQRHIETFSAQFPPLEWFNSRAVHLHSVGTQTTDHDVPMTHTLSNSTFYDGSELSQRSSTLPRRHHRRHMSSESTFLIWSRDCSPIRRRSPAYCSGSLPRSTHSIPSSVKPTVKALASKSLLDEQNQRAKAKQRLDSDPRHFRHLHSGPSSIESGKTSLLSGPSSIDSGKMTLSRTSGHSSLDSQASTSSRPPAKIAISPRSSPSHQKMKPHLRQTTSTGSSTKGEEVPVSRVANSTSNNSITLQVTTSGSVATTPSTKIFLQNSPVRSVITLENGKLCDNPNVFIINNETVKNANGELIQRHLTKIPPPPLETQFDDSETGDSLSLISENSPNSSVTPLINEILSNESTKFTKNVNNDAKMNNSRKMGNQFTQIGGNVVYKNVLKNNESDPTSPVNNKNAFRFSDDVTGSMGNLRIMDKLNSHCDLKNLQMDRKALTSSPAINTDSLAHILQKNIVAVGSEPNLVAKNTECKKILDKSNIDKEPLDRRLSLSKETPVPEKDSGDLYNFPSLTDLSFNFTSLAAQKILQGVSINSIDTLVELNMANGQDKSKPSHIPSLCTDYGMI</sequence>
<proteinExistence type="predicted"/>
<keyword evidence="2" id="KW-0812">Transmembrane</keyword>
<feature type="region of interest" description="Disordered" evidence="1">
    <location>
        <begin position="217"/>
        <end position="340"/>
    </location>
</feature>
<feature type="transmembrane region" description="Helical" evidence="2">
    <location>
        <begin position="32"/>
        <end position="56"/>
    </location>
</feature>
<reference evidence="4" key="3">
    <citation type="submission" date="2020-05" db="UniProtKB">
        <authorList>
            <consortium name="EnsemblMetazoa"/>
        </authorList>
    </citation>
    <scope>IDENTIFICATION</scope>
    <source>
        <strain evidence="4">Jacobina</strain>
    </source>
</reference>
<feature type="compositionally biased region" description="Polar residues" evidence="1">
    <location>
        <begin position="331"/>
        <end position="340"/>
    </location>
</feature>
<dbReference type="PANTHER" id="PTHR22437">
    <property type="entry name" value="WINGED HELIX DOMAIN-CONTAINING PROTEIN"/>
    <property type="match status" value="1"/>
</dbReference>
<protein>
    <submittedName>
        <fullName evidence="3">Putative mucin-17</fullName>
    </submittedName>
</protein>
<keyword evidence="2" id="KW-0472">Membrane</keyword>
<dbReference type="InterPro" id="IPR040126">
    <property type="entry name" value="STOX1/2"/>
</dbReference>
<accession>A0A1B0GHL6</accession>
<dbReference type="EnsemblMetazoa" id="LLOJ001536-RA">
    <property type="protein sequence ID" value="LLOJ001536-PA"/>
    <property type="gene ID" value="LLOJ001536"/>
</dbReference>
<name>A0A1B0GHL6_LUTLO</name>
<dbReference type="GO" id="GO:0005634">
    <property type="term" value="C:nucleus"/>
    <property type="evidence" value="ECO:0007669"/>
    <property type="project" value="TreeGrafter"/>
</dbReference>
<dbReference type="VEuPathDB" id="VectorBase:LLOJ001536"/>
<dbReference type="GO" id="GO:0000977">
    <property type="term" value="F:RNA polymerase II transcription regulatory region sequence-specific DNA binding"/>
    <property type="evidence" value="ECO:0007669"/>
    <property type="project" value="TreeGrafter"/>
</dbReference>
<dbReference type="GO" id="GO:0006357">
    <property type="term" value="P:regulation of transcription by RNA polymerase II"/>
    <property type="evidence" value="ECO:0007669"/>
    <property type="project" value="InterPro"/>
</dbReference>
<dbReference type="VEuPathDB" id="VectorBase:LLONM1_003011"/>